<keyword evidence="6" id="KW-0732">Signal</keyword>
<keyword evidence="7 10" id="KW-0378">Hydrolase</keyword>
<dbReference type="GO" id="GO:0009610">
    <property type="term" value="P:response to symbiotic fungus"/>
    <property type="evidence" value="ECO:0007669"/>
    <property type="project" value="UniProtKB-ARBA"/>
</dbReference>
<dbReference type="CDD" id="cd02120">
    <property type="entry name" value="PA_subtilisin_like"/>
    <property type="match status" value="1"/>
</dbReference>
<evidence type="ECO:0000256" key="3">
    <source>
        <dbReference type="ARBA" id="ARBA00011073"/>
    </source>
</evidence>
<keyword evidence="8 10" id="KW-0720">Serine protease</keyword>
<evidence type="ECO:0000256" key="7">
    <source>
        <dbReference type="ARBA" id="ARBA00022801"/>
    </source>
</evidence>
<feature type="domain" description="Peptidase S8/S53" evidence="11">
    <location>
        <begin position="145"/>
        <end position="574"/>
    </location>
</feature>
<dbReference type="EMBL" id="PJQY01003583">
    <property type="protein sequence ID" value="PQM36115.1"/>
    <property type="molecule type" value="Genomic_DNA"/>
</dbReference>
<evidence type="ECO:0000256" key="6">
    <source>
        <dbReference type="ARBA" id="ARBA00022729"/>
    </source>
</evidence>
<evidence type="ECO:0000256" key="10">
    <source>
        <dbReference type="PROSITE-ProRule" id="PRU01240"/>
    </source>
</evidence>
<dbReference type="PROSITE" id="PS51892">
    <property type="entry name" value="SUBTILASE"/>
    <property type="match status" value="1"/>
</dbReference>
<dbReference type="Gene3D" id="3.40.50.200">
    <property type="entry name" value="Peptidase S8/S53 domain"/>
    <property type="match status" value="1"/>
</dbReference>
<organism evidence="13 14">
    <name type="scientific">Prunus yedoensis var. nudiflora</name>
    <dbReference type="NCBI Taxonomy" id="2094558"/>
    <lineage>
        <taxon>Eukaryota</taxon>
        <taxon>Viridiplantae</taxon>
        <taxon>Streptophyta</taxon>
        <taxon>Embryophyta</taxon>
        <taxon>Tracheophyta</taxon>
        <taxon>Spermatophyta</taxon>
        <taxon>Magnoliopsida</taxon>
        <taxon>eudicotyledons</taxon>
        <taxon>Gunneridae</taxon>
        <taxon>Pentapetalae</taxon>
        <taxon>rosids</taxon>
        <taxon>fabids</taxon>
        <taxon>Rosales</taxon>
        <taxon>Rosaceae</taxon>
        <taxon>Amygdaloideae</taxon>
        <taxon>Amygdaleae</taxon>
        <taxon>Prunus</taxon>
    </lineage>
</organism>
<dbReference type="CDD" id="cd04852">
    <property type="entry name" value="Peptidases_S8_3"/>
    <property type="match status" value="1"/>
</dbReference>
<evidence type="ECO:0000256" key="9">
    <source>
        <dbReference type="PIRSR" id="PIRSR615500-1"/>
    </source>
</evidence>
<name>A0A314UF42_PRUYE</name>
<dbReference type="SUPFAM" id="SSF52743">
    <property type="entry name" value="Subtilisin-like"/>
    <property type="match status" value="1"/>
</dbReference>
<evidence type="ECO:0000256" key="1">
    <source>
        <dbReference type="ARBA" id="ARBA00002076"/>
    </source>
</evidence>
<dbReference type="InterPro" id="IPR037045">
    <property type="entry name" value="S8pro/Inhibitor_I9_sf"/>
</dbReference>
<dbReference type="OrthoDB" id="206201at2759"/>
<evidence type="ECO:0000256" key="4">
    <source>
        <dbReference type="ARBA" id="ARBA00022523"/>
    </source>
</evidence>
<dbReference type="STRING" id="2094558.A0A314UF42"/>
<evidence type="ECO:0000256" key="8">
    <source>
        <dbReference type="ARBA" id="ARBA00022825"/>
    </source>
</evidence>
<comment type="function">
    <text evidence="1">Required for arbuscular mycorrhiza (AM) development during AM symbiosis with AM fungi (e.g. Glomeromycota intraradices).</text>
</comment>
<dbReference type="GO" id="GO:0048046">
    <property type="term" value="C:apoplast"/>
    <property type="evidence" value="ECO:0007669"/>
    <property type="project" value="UniProtKB-SubCell"/>
</dbReference>
<dbReference type="AlphaFoldDB" id="A0A314UF42"/>
<comment type="subcellular location">
    <subcellularLocation>
        <location evidence="2">Secreted</location>
        <location evidence="2">Extracellular space</location>
        <location evidence="2">Apoplast</location>
    </subcellularLocation>
</comment>
<feature type="active site" description="Charge relay system" evidence="9 10">
    <location>
        <position position="541"/>
    </location>
</feature>
<keyword evidence="5 10" id="KW-0645">Protease</keyword>
<evidence type="ECO:0000259" key="11">
    <source>
        <dbReference type="Pfam" id="PF00082"/>
    </source>
</evidence>
<evidence type="ECO:0000256" key="2">
    <source>
        <dbReference type="ARBA" id="ARBA00004271"/>
    </source>
</evidence>
<feature type="active site" description="Charge relay system" evidence="9 10">
    <location>
        <position position="211"/>
    </location>
</feature>
<evidence type="ECO:0000313" key="13">
    <source>
        <dbReference type="EMBL" id="PQM36115.1"/>
    </source>
</evidence>
<evidence type="ECO:0000256" key="5">
    <source>
        <dbReference type="ARBA" id="ARBA00022670"/>
    </source>
</evidence>
<dbReference type="InterPro" id="IPR036852">
    <property type="entry name" value="Peptidase_S8/S53_dom_sf"/>
</dbReference>
<accession>A0A314UF42</accession>
<keyword evidence="4" id="KW-0052">Apoplast</keyword>
<dbReference type="FunFam" id="3.50.30.30:FF:000005">
    <property type="entry name" value="subtilisin-like protease SBT1.5"/>
    <property type="match status" value="1"/>
</dbReference>
<evidence type="ECO:0000259" key="12">
    <source>
        <dbReference type="Pfam" id="PF05922"/>
    </source>
</evidence>
<comment type="caution">
    <text evidence="13">The sequence shown here is derived from an EMBL/GenBank/DDBJ whole genome shotgun (WGS) entry which is preliminary data.</text>
</comment>
<dbReference type="InterPro" id="IPR000209">
    <property type="entry name" value="Peptidase_S8/S53_dom"/>
</dbReference>
<gene>
    <name evidence="13" type="ORF">Pyn_29476</name>
</gene>
<dbReference type="Gene3D" id="3.50.30.30">
    <property type="match status" value="1"/>
</dbReference>
<dbReference type="Pfam" id="PF05922">
    <property type="entry name" value="Inhibitor_I9"/>
    <property type="match status" value="1"/>
</dbReference>
<keyword evidence="14" id="KW-1185">Reference proteome</keyword>
<reference evidence="13 14" key="1">
    <citation type="submission" date="2018-02" db="EMBL/GenBank/DDBJ databases">
        <title>Draft genome of wild Prunus yedoensis var. nudiflora.</title>
        <authorList>
            <person name="Baek S."/>
            <person name="Kim J.-H."/>
            <person name="Choi K."/>
            <person name="Kim G.-B."/>
            <person name="Cho A."/>
            <person name="Jang H."/>
            <person name="Shin C.-H."/>
            <person name="Yu H.-J."/>
            <person name="Mun J.-H."/>
        </authorList>
    </citation>
    <scope>NUCLEOTIDE SEQUENCE [LARGE SCALE GENOMIC DNA]</scope>
    <source>
        <strain evidence="14">cv. Jeju island</strain>
        <tissue evidence="13">Leaf</tissue>
    </source>
</reference>
<dbReference type="InterPro" id="IPR034197">
    <property type="entry name" value="Peptidases_S8_3"/>
</dbReference>
<dbReference type="FunFam" id="3.30.70.80:FF:000002">
    <property type="entry name" value="Subtilisin-like protease SBT5.3"/>
    <property type="match status" value="1"/>
</dbReference>
<dbReference type="PRINTS" id="PR00723">
    <property type="entry name" value="SUBTILISIN"/>
</dbReference>
<protein>
    <submittedName>
        <fullName evidence="13">Subtilisin-like protease SBT3.5</fullName>
    </submittedName>
</protein>
<dbReference type="GO" id="GO:0004252">
    <property type="term" value="F:serine-type endopeptidase activity"/>
    <property type="evidence" value="ECO:0007669"/>
    <property type="project" value="UniProtKB-UniRule"/>
</dbReference>
<dbReference type="PANTHER" id="PTHR10795">
    <property type="entry name" value="PROPROTEIN CONVERTASE SUBTILISIN/KEXIN"/>
    <property type="match status" value="1"/>
</dbReference>
<dbReference type="InterPro" id="IPR010259">
    <property type="entry name" value="S8pro/Inhibitor_I9"/>
</dbReference>
<dbReference type="Gene3D" id="3.30.70.80">
    <property type="entry name" value="Peptidase S8 propeptide/proteinase inhibitor I9"/>
    <property type="match status" value="1"/>
</dbReference>
<dbReference type="Proteomes" id="UP000250321">
    <property type="component" value="Unassembled WGS sequence"/>
</dbReference>
<feature type="active site" description="Charge relay system" evidence="9 10">
    <location>
        <position position="154"/>
    </location>
</feature>
<proteinExistence type="inferred from homology"/>
<dbReference type="InterPro" id="IPR045051">
    <property type="entry name" value="SBT"/>
</dbReference>
<sequence length="615" mass="65549">MASLLLKKMSNKVSMFVTFNIFLVLCTQNTMVRTVRANSKVHIVYMGEKHHHDPEVVTSLHHDMLASVFGSKEAAYDSMVYSYKHGFSGFAAKVTESQAQKIAELPGVIRVMPSHFYSLQTTRSWDYLGLSPSSPTNLLHDTNCGDGIVIGLLDTGIWPESKVFNDEGLGPIPNQWKGAKWYIDGFLAENKQPFNTTDSPDFLSPRDVVGHGTHTSTIAVGSFVYNASYRGLGLGSVRGGVPRARLAMYKVCWNVPRGQCSSADILKAFDDAIHDGVDVISVSLGTQLPLFSEVDDRDTISIGSFHAVAKGIPVVCAAANEGPSAYTVENTAPWILTVAATTIDRSFPTPITLGNNLTILGQAIFAGKEVGFTGLVYPENPGLIPSLAGVCESLLLNNTPVAGSVVLCFTTVASRTPVATAVSSVRAAGGVGVIVAKAPGDVLGPCSNDFPCIEVDYELGTHILFYIRSTRSPTIKLSPSEQLVGKPVSTKVATFSSRGPNSIAPAILKPDIAAPGVSILAGSSPYDPFMDGGFALHSGISMATPHVSGIVALLKALHSNWSPAAIRSALVTTSSSITVMITNKSCNLWCKLINHINAKFLDSMEDGSIQRAYLR</sequence>
<feature type="domain" description="Inhibitor I9" evidence="12">
    <location>
        <begin position="41"/>
        <end position="120"/>
    </location>
</feature>
<comment type="similarity">
    <text evidence="3 10">Belongs to the peptidase S8 family.</text>
</comment>
<dbReference type="InterPro" id="IPR015500">
    <property type="entry name" value="Peptidase_S8_subtilisin-rel"/>
</dbReference>
<dbReference type="Pfam" id="PF00082">
    <property type="entry name" value="Peptidase_S8"/>
    <property type="match status" value="1"/>
</dbReference>
<dbReference type="GO" id="GO:0006508">
    <property type="term" value="P:proteolysis"/>
    <property type="evidence" value="ECO:0007669"/>
    <property type="project" value="UniProtKB-KW"/>
</dbReference>
<evidence type="ECO:0000313" key="14">
    <source>
        <dbReference type="Proteomes" id="UP000250321"/>
    </source>
</evidence>